<protein>
    <submittedName>
        <fullName evidence="2">Acetyltransferase (GNAT) family protein</fullName>
    </submittedName>
</protein>
<dbReference type="SUPFAM" id="SSF55729">
    <property type="entry name" value="Acyl-CoA N-acyltransferases (Nat)"/>
    <property type="match status" value="1"/>
</dbReference>
<dbReference type="CDD" id="cd04301">
    <property type="entry name" value="NAT_SF"/>
    <property type="match status" value="1"/>
</dbReference>
<feature type="domain" description="N-acetyltransferase" evidence="1">
    <location>
        <begin position="1"/>
        <end position="146"/>
    </location>
</feature>
<comment type="caution">
    <text evidence="2">The sequence shown here is derived from an EMBL/GenBank/DDBJ whole genome shotgun (WGS) entry which is preliminary data.</text>
</comment>
<dbReference type="Gene3D" id="3.40.630.30">
    <property type="match status" value="1"/>
</dbReference>
<name>A0A4R6Q6S5_9FLAO</name>
<keyword evidence="2" id="KW-0808">Transferase</keyword>
<reference evidence="2 3" key="1">
    <citation type="submission" date="2019-03" db="EMBL/GenBank/DDBJ databases">
        <title>Genomic Encyclopedia of Archaeal and Bacterial Type Strains, Phase II (KMG-II): from individual species to whole genera.</title>
        <authorList>
            <person name="Goeker M."/>
        </authorList>
    </citation>
    <scope>NUCLEOTIDE SEQUENCE [LARGE SCALE GENOMIC DNA]</scope>
    <source>
        <strain evidence="2 3">DSM 25687</strain>
    </source>
</reference>
<organism evidence="2 3">
    <name type="scientific">Flavobacterium dankookense</name>
    <dbReference type="NCBI Taxonomy" id="706186"/>
    <lineage>
        <taxon>Bacteria</taxon>
        <taxon>Pseudomonadati</taxon>
        <taxon>Bacteroidota</taxon>
        <taxon>Flavobacteriia</taxon>
        <taxon>Flavobacteriales</taxon>
        <taxon>Flavobacteriaceae</taxon>
        <taxon>Flavobacterium</taxon>
    </lineage>
</organism>
<dbReference type="Proteomes" id="UP000295260">
    <property type="component" value="Unassembled WGS sequence"/>
</dbReference>
<dbReference type="Pfam" id="PF00583">
    <property type="entry name" value="Acetyltransf_1"/>
    <property type="match status" value="1"/>
</dbReference>
<evidence type="ECO:0000259" key="1">
    <source>
        <dbReference type="PROSITE" id="PS51186"/>
    </source>
</evidence>
<keyword evidence="3" id="KW-1185">Reference proteome</keyword>
<dbReference type="RefSeq" id="WP_133533480.1">
    <property type="nucleotide sequence ID" value="NZ_SNXR01000015.1"/>
</dbReference>
<evidence type="ECO:0000313" key="2">
    <source>
        <dbReference type="EMBL" id="TDP58204.1"/>
    </source>
</evidence>
<gene>
    <name evidence="2" type="ORF">BC748_2235</name>
</gene>
<proteinExistence type="predicted"/>
<dbReference type="EMBL" id="SNXR01000015">
    <property type="protein sequence ID" value="TDP58204.1"/>
    <property type="molecule type" value="Genomic_DNA"/>
</dbReference>
<dbReference type="OrthoDB" id="2352823at2"/>
<dbReference type="InterPro" id="IPR016181">
    <property type="entry name" value="Acyl_CoA_acyltransferase"/>
</dbReference>
<dbReference type="InterPro" id="IPR000182">
    <property type="entry name" value="GNAT_dom"/>
</dbReference>
<dbReference type="PROSITE" id="PS51186">
    <property type="entry name" value="GNAT"/>
    <property type="match status" value="1"/>
</dbReference>
<accession>A0A4R6Q6S5</accession>
<dbReference type="AlphaFoldDB" id="A0A4R6Q6S5"/>
<evidence type="ECO:0000313" key="3">
    <source>
        <dbReference type="Proteomes" id="UP000295260"/>
    </source>
</evidence>
<sequence length="147" mass="16987">MSLIKEITFQEAFAVRHPVLRKGKPIESCFFKGDDEVSTTHFGIYENDKLVGVASLFNQNHDYFSEQTQIQLRGMAVLESHQKMGLGEKLLSHCESFLKKEKKALLWFNARSSAVPFYEKQDYQKSGDSFEILDIGTHFVMYKKIQL</sequence>
<dbReference type="GO" id="GO:0016747">
    <property type="term" value="F:acyltransferase activity, transferring groups other than amino-acyl groups"/>
    <property type="evidence" value="ECO:0007669"/>
    <property type="project" value="InterPro"/>
</dbReference>